<protein>
    <submittedName>
        <fullName evidence="2">M23 family metallopeptidase</fullName>
    </submittedName>
</protein>
<organism evidence="2 3">
    <name type="scientific">Niabella ginsengisoli</name>
    <dbReference type="NCBI Taxonomy" id="522298"/>
    <lineage>
        <taxon>Bacteria</taxon>
        <taxon>Pseudomonadati</taxon>
        <taxon>Bacteroidota</taxon>
        <taxon>Chitinophagia</taxon>
        <taxon>Chitinophagales</taxon>
        <taxon>Chitinophagaceae</taxon>
        <taxon>Niabella</taxon>
    </lineage>
</organism>
<dbReference type="CDD" id="cd12797">
    <property type="entry name" value="M23_peptidase"/>
    <property type="match status" value="1"/>
</dbReference>
<feature type="domain" description="M23ase beta-sheet core" evidence="1">
    <location>
        <begin position="56"/>
        <end position="113"/>
    </location>
</feature>
<dbReference type="EMBL" id="JAKWBL010000004">
    <property type="protein sequence ID" value="MCH5599672.1"/>
    <property type="molecule type" value="Genomic_DNA"/>
</dbReference>
<reference evidence="2 3" key="1">
    <citation type="submission" date="2022-02" db="EMBL/GenBank/DDBJ databases">
        <authorList>
            <person name="Min J."/>
        </authorList>
    </citation>
    <scope>NUCLEOTIDE SEQUENCE [LARGE SCALE GENOMIC DNA]</scope>
    <source>
        <strain evidence="2 3">GR10-1</strain>
    </source>
</reference>
<dbReference type="Pfam" id="PF01551">
    <property type="entry name" value="Peptidase_M23"/>
    <property type="match status" value="1"/>
</dbReference>
<evidence type="ECO:0000313" key="2">
    <source>
        <dbReference type="EMBL" id="MCH5599672.1"/>
    </source>
</evidence>
<evidence type="ECO:0000313" key="3">
    <source>
        <dbReference type="Proteomes" id="UP001202248"/>
    </source>
</evidence>
<sequence length="141" mass="16272">MSKRIVAALVLLLTGISSFSQLYKKPVYPKGYFRWVTNLKPDIVANMGELRPNHWHMGMDVRTNQVVNQNVVAAADGYIAFVGIEPLSWGRWIIINHSNGLSTLYGHLNDFRDDLERYVTEHQYKTQSWETHLNIPPEGFR</sequence>
<accession>A0ABS9SMS1</accession>
<dbReference type="InterPro" id="IPR016047">
    <property type="entry name" value="M23ase_b-sheet_dom"/>
</dbReference>
<evidence type="ECO:0000259" key="1">
    <source>
        <dbReference type="Pfam" id="PF01551"/>
    </source>
</evidence>
<keyword evidence="3" id="KW-1185">Reference proteome</keyword>
<dbReference type="PANTHER" id="PTHR21666:SF270">
    <property type="entry name" value="MUREIN HYDROLASE ACTIVATOR ENVC"/>
    <property type="match status" value="1"/>
</dbReference>
<dbReference type="Gene3D" id="2.70.70.10">
    <property type="entry name" value="Glucose Permease (Domain IIA)"/>
    <property type="match status" value="1"/>
</dbReference>
<dbReference type="PANTHER" id="PTHR21666">
    <property type="entry name" value="PEPTIDASE-RELATED"/>
    <property type="match status" value="1"/>
</dbReference>
<dbReference type="Proteomes" id="UP001202248">
    <property type="component" value="Unassembled WGS sequence"/>
</dbReference>
<proteinExistence type="predicted"/>
<name>A0ABS9SMS1_9BACT</name>
<comment type="caution">
    <text evidence="2">The sequence shown here is derived from an EMBL/GenBank/DDBJ whole genome shotgun (WGS) entry which is preliminary data.</text>
</comment>
<dbReference type="SUPFAM" id="SSF51261">
    <property type="entry name" value="Duplicated hybrid motif"/>
    <property type="match status" value="1"/>
</dbReference>
<gene>
    <name evidence="2" type="ORF">MKP09_18025</name>
</gene>
<dbReference type="RefSeq" id="WP_240831710.1">
    <property type="nucleotide sequence ID" value="NZ_JAKWBL010000004.1"/>
</dbReference>
<dbReference type="InterPro" id="IPR011055">
    <property type="entry name" value="Dup_hybrid_motif"/>
</dbReference>
<dbReference type="InterPro" id="IPR050570">
    <property type="entry name" value="Cell_wall_metabolism_enzyme"/>
</dbReference>